<organism evidence="1 2">
    <name type="scientific">Flavobacterium arundinis</name>
    <dbReference type="NCBI Taxonomy" id="3139143"/>
    <lineage>
        <taxon>Bacteria</taxon>
        <taxon>Pseudomonadati</taxon>
        <taxon>Bacteroidota</taxon>
        <taxon>Flavobacteriia</taxon>
        <taxon>Flavobacteriales</taxon>
        <taxon>Flavobacteriaceae</taxon>
        <taxon>Flavobacterium</taxon>
    </lineage>
</organism>
<evidence type="ECO:0000313" key="2">
    <source>
        <dbReference type="Proteomes" id="UP001464555"/>
    </source>
</evidence>
<gene>
    <name evidence="1" type="ORF">AAEO56_19020</name>
</gene>
<proteinExistence type="predicted"/>
<dbReference type="Proteomes" id="UP001464555">
    <property type="component" value="Unassembled WGS sequence"/>
</dbReference>
<sequence>MEEDLTIPEWRKEVVLERMKNFSEEDHIPLEIAMLQIRRKNNPQE</sequence>
<keyword evidence="2" id="KW-1185">Reference proteome</keyword>
<evidence type="ECO:0000313" key="1">
    <source>
        <dbReference type="EMBL" id="MEL1246373.1"/>
    </source>
</evidence>
<accession>A0ABU9I1S6</accession>
<dbReference type="EMBL" id="JBBYHR010000015">
    <property type="protein sequence ID" value="MEL1246373.1"/>
    <property type="molecule type" value="Genomic_DNA"/>
</dbReference>
<comment type="caution">
    <text evidence="1">The sequence shown here is derived from an EMBL/GenBank/DDBJ whole genome shotgun (WGS) entry which is preliminary data.</text>
</comment>
<dbReference type="RefSeq" id="WP_341698666.1">
    <property type="nucleotide sequence ID" value="NZ_JBBYHR010000015.1"/>
</dbReference>
<reference evidence="1 2" key="1">
    <citation type="submission" date="2024-04" db="EMBL/GenBank/DDBJ databases">
        <title>Flavobacterium sp. DGU11 16S ribosomal RNA gene Genome sequencing and assembly.</title>
        <authorList>
            <person name="Park S."/>
        </authorList>
    </citation>
    <scope>NUCLEOTIDE SEQUENCE [LARGE SCALE GENOMIC DNA]</scope>
    <source>
        <strain evidence="1 2">DGU11</strain>
    </source>
</reference>
<protein>
    <recommendedName>
        <fullName evidence="3">Addiction module component</fullName>
    </recommendedName>
</protein>
<name>A0ABU9I1S6_9FLAO</name>
<evidence type="ECO:0008006" key="3">
    <source>
        <dbReference type="Google" id="ProtNLM"/>
    </source>
</evidence>